<evidence type="ECO:0000313" key="2">
    <source>
        <dbReference type="EMBL" id="RDX76525.1"/>
    </source>
</evidence>
<name>A0A371FE15_MUCPR</name>
<dbReference type="AlphaFoldDB" id="A0A371FE15"/>
<dbReference type="Proteomes" id="UP000257109">
    <property type="component" value="Unassembled WGS sequence"/>
</dbReference>
<dbReference type="InterPro" id="IPR005162">
    <property type="entry name" value="Retrotrans_gag_dom"/>
</dbReference>
<reference evidence="2" key="1">
    <citation type="submission" date="2018-05" db="EMBL/GenBank/DDBJ databases">
        <title>Draft genome of Mucuna pruriens seed.</title>
        <authorList>
            <person name="Nnadi N.E."/>
            <person name="Vos R."/>
            <person name="Hasami M.H."/>
            <person name="Devisetty U.K."/>
            <person name="Aguiy J.C."/>
        </authorList>
    </citation>
    <scope>NUCLEOTIDE SEQUENCE [LARGE SCALE GENOMIC DNA]</scope>
    <source>
        <strain evidence="2">JCA_2017</strain>
    </source>
</reference>
<dbReference type="EMBL" id="QJKJ01009478">
    <property type="protein sequence ID" value="RDX76525.1"/>
    <property type="molecule type" value="Genomic_DNA"/>
</dbReference>
<feature type="non-terminal residue" evidence="2">
    <location>
        <position position="1"/>
    </location>
</feature>
<proteinExistence type="predicted"/>
<keyword evidence="3" id="KW-1185">Reference proteome</keyword>
<dbReference type="OrthoDB" id="1305902at2759"/>
<sequence>MKRMFLENFFPLSRTTTNQKEICGIWQHFGETWHEYWERFKKLCTTCPQHQISEQLLLQHFYEALLMMDGNMVDATSGGALMDKTPATTRHLISSMTSNMQQFRIRGGESTTRVVSEFGAFHNLQLENQLTELRSLVRGSHTNQIRIKGSIQDQGLNQPGSCWVRVKPIINNRVRDTKHQHSANTRNSKCHLNKILPQ</sequence>
<accession>A0A371FE15</accession>
<dbReference type="PANTHER" id="PTHR33223">
    <property type="entry name" value="CCHC-TYPE DOMAIN-CONTAINING PROTEIN"/>
    <property type="match status" value="1"/>
</dbReference>
<dbReference type="PANTHER" id="PTHR33223:SF3">
    <property type="match status" value="1"/>
</dbReference>
<evidence type="ECO:0000313" key="3">
    <source>
        <dbReference type="Proteomes" id="UP000257109"/>
    </source>
</evidence>
<dbReference type="Pfam" id="PF03732">
    <property type="entry name" value="Retrotrans_gag"/>
    <property type="match status" value="1"/>
</dbReference>
<comment type="caution">
    <text evidence="2">The sequence shown here is derived from an EMBL/GenBank/DDBJ whole genome shotgun (WGS) entry which is preliminary data.</text>
</comment>
<organism evidence="2 3">
    <name type="scientific">Mucuna pruriens</name>
    <name type="common">Velvet bean</name>
    <name type="synonym">Dolichos pruriens</name>
    <dbReference type="NCBI Taxonomy" id="157652"/>
    <lineage>
        <taxon>Eukaryota</taxon>
        <taxon>Viridiplantae</taxon>
        <taxon>Streptophyta</taxon>
        <taxon>Embryophyta</taxon>
        <taxon>Tracheophyta</taxon>
        <taxon>Spermatophyta</taxon>
        <taxon>Magnoliopsida</taxon>
        <taxon>eudicotyledons</taxon>
        <taxon>Gunneridae</taxon>
        <taxon>Pentapetalae</taxon>
        <taxon>rosids</taxon>
        <taxon>fabids</taxon>
        <taxon>Fabales</taxon>
        <taxon>Fabaceae</taxon>
        <taxon>Papilionoideae</taxon>
        <taxon>50 kb inversion clade</taxon>
        <taxon>NPAAA clade</taxon>
        <taxon>indigoferoid/millettioid clade</taxon>
        <taxon>Phaseoleae</taxon>
        <taxon>Mucuna</taxon>
    </lineage>
</organism>
<feature type="domain" description="Retrotransposon gag" evidence="1">
    <location>
        <begin position="1"/>
        <end position="65"/>
    </location>
</feature>
<protein>
    <recommendedName>
        <fullName evidence="1">Retrotransposon gag domain-containing protein</fullName>
    </recommendedName>
</protein>
<evidence type="ECO:0000259" key="1">
    <source>
        <dbReference type="Pfam" id="PF03732"/>
    </source>
</evidence>
<gene>
    <name evidence="2" type="ORF">CR513_43473</name>
</gene>